<evidence type="ECO:0000313" key="2">
    <source>
        <dbReference type="Proteomes" id="UP000668403"/>
    </source>
</evidence>
<reference evidence="1" key="1">
    <citation type="submission" date="2021-03" db="EMBL/GenBank/DDBJ databases">
        <title>Leucobacter chromiisoli sp. nov., isolated from chromium-containing soil of chemical plant.</title>
        <authorList>
            <person name="Xu Z."/>
        </authorList>
    </citation>
    <scope>NUCLEOTIDE SEQUENCE</scope>
    <source>
        <strain evidence="1">K 70/01</strain>
    </source>
</reference>
<evidence type="ECO:0000313" key="1">
    <source>
        <dbReference type="EMBL" id="MBO2988527.1"/>
    </source>
</evidence>
<keyword evidence="2" id="KW-1185">Reference proteome</keyword>
<dbReference type="Proteomes" id="UP000668403">
    <property type="component" value="Unassembled WGS sequence"/>
</dbReference>
<protein>
    <submittedName>
        <fullName evidence="1">Uncharacterized protein</fullName>
    </submittedName>
</protein>
<dbReference type="EMBL" id="JAGFBF010000001">
    <property type="protein sequence ID" value="MBO2988527.1"/>
    <property type="molecule type" value="Genomic_DNA"/>
</dbReference>
<name>A0A939TQ36_9MICO</name>
<dbReference type="RefSeq" id="WP_208235948.1">
    <property type="nucleotide sequence ID" value="NZ_BAAAQU010000001.1"/>
</dbReference>
<accession>A0A939TQ36</accession>
<dbReference type="AlphaFoldDB" id="A0A939TQ36"/>
<gene>
    <name evidence="1" type="ORF">J4H85_00745</name>
</gene>
<comment type="caution">
    <text evidence="1">The sequence shown here is derived from an EMBL/GenBank/DDBJ whole genome shotgun (WGS) entry which is preliminary data.</text>
</comment>
<sequence>MQAARRGDLGVALARATGDFTLPAFVRTVEPGYRNAVLRGLQSQIGYDAVRVPIGPAVWLPHEVGEPDDAYRPKLGSGGVQVDGCLASGEWFATSDHEPKLDLTYGQRVSYLLSCDGDELMLFDIVGGSGACDATGAPVIEFDPALAVSSPLTEDSLVLPEPEG</sequence>
<organism evidence="1 2">
    <name type="scientific">Leucobacter tardus</name>
    <dbReference type="NCBI Taxonomy" id="501483"/>
    <lineage>
        <taxon>Bacteria</taxon>
        <taxon>Bacillati</taxon>
        <taxon>Actinomycetota</taxon>
        <taxon>Actinomycetes</taxon>
        <taxon>Micrococcales</taxon>
        <taxon>Microbacteriaceae</taxon>
        <taxon>Leucobacter</taxon>
    </lineage>
</organism>
<proteinExistence type="predicted"/>